<accession>A0A2Z2KJP5</accession>
<sequence>MSRLVALHLSDNAGEQDEHLGLGQGKVPLESMVAWLAAGGFCGAWVLELRHPGDLLPSAAKLHHLRQQYQAVYGIEPVPGIG</sequence>
<name>A0A2Z2KJP5_9BACL</name>
<dbReference type="InterPro" id="IPR036237">
    <property type="entry name" value="Xyl_isomerase-like_sf"/>
</dbReference>
<evidence type="ECO:0008006" key="3">
    <source>
        <dbReference type="Google" id="ProtNLM"/>
    </source>
</evidence>
<reference evidence="1 2" key="1">
    <citation type="submission" date="2017-06" db="EMBL/GenBank/DDBJ databases">
        <title>Complete genome sequence of Paenibacillus donghaensis KCTC 13049T isolated from East Sea sediment, South Korea.</title>
        <authorList>
            <person name="Jung B.K."/>
            <person name="Hong S.-J."/>
            <person name="Shin J.-H."/>
        </authorList>
    </citation>
    <scope>NUCLEOTIDE SEQUENCE [LARGE SCALE GENOMIC DNA]</scope>
    <source>
        <strain evidence="1 2">KCTC 13049</strain>
    </source>
</reference>
<protein>
    <recommendedName>
        <fullName evidence="3">Xylose isomerase-like TIM barrel domain-containing protein</fullName>
    </recommendedName>
</protein>
<organism evidence="1 2">
    <name type="scientific">Paenibacillus donghaensis</name>
    <dbReference type="NCBI Taxonomy" id="414771"/>
    <lineage>
        <taxon>Bacteria</taxon>
        <taxon>Bacillati</taxon>
        <taxon>Bacillota</taxon>
        <taxon>Bacilli</taxon>
        <taxon>Bacillales</taxon>
        <taxon>Paenibacillaceae</taxon>
        <taxon>Paenibacillus</taxon>
    </lineage>
</organism>
<evidence type="ECO:0000313" key="1">
    <source>
        <dbReference type="EMBL" id="ASA20021.1"/>
    </source>
</evidence>
<dbReference type="AlphaFoldDB" id="A0A2Z2KJP5"/>
<dbReference type="SUPFAM" id="SSF51658">
    <property type="entry name" value="Xylose isomerase-like"/>
    <property type="match status" value="1"/>
</dbReference>
<dbReference type="Proteomes" id="UP000249890">
    <property type="component" value="Chromosome"/>
</dbReference>
<dbReference type="OrthoDB" id="110795at2"/>
<evidence type="ECO:0000313" key="2">
    <source>
        <dbReference type="Proteomes" id="UP000249890"/>
    </source>
</evidence>
<proteinExistence type="predicted"/>
<dbReference type="KEGG" id="pdh:B9T62_03935"/>
<dbReference type="EMBL" id="CP021780">
    <property type="protein sequence ID" value="ASA20021.1"/>
    <property type="molecule type" value="Genomic_DNA"/>
</dbReference>
<dbReference type="Gene3D" id="3.20.20.150">
    <property type="entry name" value="Divalent-metal-dependent TIM barrel enzymes"/>
    <property type="match status" value="1"/>
</dbReference>
<keyword evidence="2" id="KW-1185">Reference proteome</keyword>
<gene>
    <name evidence="1" type="ORF">B9T62_03935</name>
</gene>